<gene>
    <name evidence="2" type="ORF">CSC94_21470</name>
</gene>
<feature type="transmembrane region" description="Helical" evidence="1">
    <location>
        <begin position="48"/>
        <end position="73"/>
    </location>
</feature>
<sequence>MTAINERTWAVPHRFRIGGEMTTARLEHTRAARLGIMRPAPVFAPDVLAARFIAALVLTFSWLLAAPAIALAAKVPPTSVTVLTHKENASIAADTLVIRIRGPILPPVTRRFNEAMASSGPDLKTVIVDIDSDGGTLGEAERLAAALHPLRDRYDLTTYVRHGGHCLSACVLVFLEGEKRIAGSASSWLFHGVCHRYRDRPSPKETQRFIDLMMRSGINKDFVCRMIEKGYFTDPGDFWASGYELFHIYDSNIITQMIEPWQPR</sequence>
<evidence type="ECO:0000313" key="2">
    <source>
        <dbReference type="EMBL" id="PHP64907.1"/>
    </source>
</evidence>
<protein>
    <submittedName>
        <fullName evidence="2">Uncharacterized protein</fullName>
    </submittedName>
</protein>
<dbReference type="InterPro" id="IPR029045">
    <property type="entry name" value="ClpP/crotonase-like_dom_sf"/>
</dbReference>
<dbReference type="Proteomes" id="UP000221168">
    <property type="component" value="Unassembled WGS sequence"/>
</dbReference>
<evidence type="ECO:0000313" key="3">
    <source>
        <dbReference type="Proteomes" id="UP000221168"/>
    </source>
</evidence>
<comment type="caution">
    <text evidence="2">The sequence shown here is derived from an EMBL/GenBank/DDBJ whole genome shotgun (WGS) entry which is preliminary data.</text>
</comment>
<evidence type="ECO:0000256" key="1">
    <source>
        <dbReference type="SAM" id="Phobius"/>
    </source>
</evidence>
<accession>A0A2G1QH84</accession>
<dbReference type="AlphaFoldDB" id="A0A2G1QH84"/>
<keyword evidence="1" id="KW-1133">Transmembrane helix</keyword>
<organism evidence="2 3">
    <name type="scientific">Zhengella mangrovi</name>
    <dbReference type="NCBI Taxonomy" id="1982044"/>
    <lineage>
        <taxon>Bacteria</taxon>
        <taxon>Pseudomonadati</taxon>
        <taxon>Pseudomonadota</taxon>
        <taxon>Alphaproteobacteria</taxon>
        <taxon>Hyphomicrobiales</taxon>
        <taxon>Notoacmeibacteraceae</taxon>
        <taxon>Zhengella</taxon>
    </lineage>
</organism>
<dbReference type="Gene3D" id="3.90.226.10">
    <property type="entry name" value="2-enoyl-CoA Hydratase, Chain A, domain 1"/>
    <property type="match status" value="1"/>
</dbReference>
<dbReference type="SUPFAM" id="SSF52096">
    <property type="entry name" value="ClpP/crotonase"/>
    <property type="match status" value="1"/>
</dbReference>
<reference evidence="2 3" key="1">
    <citation type="submission" date="2017-10" db="EMBL/GenBank/DDBJ databases">
        <title>Sedimentibacterium mangrovi gen. nov., sp. nov., a novel member of family Phyllobacteriacea isolated from mangrove sediment.</title>
        <authorList>
            <person name="Liao H."/>
            <person name="Tian Y."/>
        </authorList>
    </citation>
    <scope>NUCLEOTIDE SEQUENCE [LARGE SCALE GENOMIC DNA]</scope>
    <source>
        <strain evidence="2 3">X9-2-2</strain>
    </source>
</reference>
<name>A0A2G1QH84_9HYPH</name>
<proteinExistence type="predicted"/>
<keyword evidence="1" id="KW-0472">Membrane</keyword>
<keyword evidence="3" id="KW-1185">Reference proteome</keyword>
<dbReference type="EMBL" id="PDVP01000020">
    <property type="protein sequence ID" value="PHP64907.1"/>
    <property type="molecule type" value="Genomic_DNA"/>
</dbReference>
<keyword evidence="1" id="KW-0812">Transmembrane</keyword>